<dbReference type="CDD" id="cd06661">
    <property type="entry name" value="GGCT_like"/>
    <property type="match status" value="2"/>
</dbReference>
<evidence type="ECO:0000259" key="3">
    <source>
        <dbReference type="Pfam" id="PF06094"/>
    </source>
</evidence>
<dbReference type="PANTHER" id="PTHR12510">
    <property type="entry name" value="TROPONIN C-AKIN-1 PROTEIN"/>
    <property type="match status" value="1"/>
</dbReference>
<sequence length="277" mass="31659">MNSLLFVYGTLRKHEKNHHLLAQSACINEQARTKGSLFAAKEGPTVVFNDEDEGYIYGEVYEADELCIHKLDQFFQGYHKQTVFVETDVGIKIALIYFMNKDGCAGFTKISSGDWKEHQMISKSKNPIYYFAYGSCMDNARFQKAGVDHYFQDPVGRAVLKGYTTRFTLKREDGSRADMLEDGGTTEGVLYRIPYSALSYLYKREGVESLTYRPAFVDVEAGGRHYKDCLTFLVLQKEAEIAPPQHYQIEIERGAELYLSPEFTEKLKRHMNSLPKG</sequence>
<dbReference type="EMBL" id="CP052842">
    <property type="protein sequence ID" value="QJP87961.1"/>
    <property type="molecule type" value="Genomic_DNA"/>
</dbReference>
<dbReference type="GO" id="GO:0061929">
    <property type="term" value="F:gamma-glutamylaminecyclotransferase activity"/>
    <property type="evidence" value="ECO:0007669"/>
    <property type="project" value="InterPro"/>
</dbReference>
<organism evidence="4">
    <name type="scientific">Bacillus subtilis (strain 168)</name>
    <dbReference type="NCBI Taxonomy" id="224308"/>
    <lineage>
        <taxon>Bacteria</taxon>
        <taxon>Bacillati</taxon>
        <taxon>Bacillota</taxon>
        <taxon>Bacilli</taxon>
        <taxon>Bacillales</taxon>
        <taxon>Bacillaceae</taxon>
        <taxon>Bacillus</taxon>
    </lineage>
</organism>
<dbReference type="Gene3D" id="3.10.490.10">
    <property type="entry name" value="Gamma-glutamyl cyclotransferase-like"/>
    <property type="match status" value="2"/>
</dbReference>
<dbReference type="FunFam" id="3.10.490.10:FF:000024">
    <property type="entry name" value="Putative gamma-glutamylcyclotransferase YkqA"/>
    <property type="match status" value="1"/>
</dbReference>
<dbReference type="InterPro" id="IPR036568">
    <property type="entry name" value="GGCT-like_sf"/>
</dbReference>
<feature type="domain" description="Gamma-glutamylcyclotransferase AIG2-like" evidence="3">
    <location>
        <begin position="5"/>
        <end position="116"/>
    </location>
</feature>
<dbReference type="RefSeq" id="WP_003245146.1">
    <property type="nucleotide sequence ID" value="NC_000964.3"/>
</dbReference>
<dbReference type="SUPFAM" id="SSF110857">
    <property type="entry name" value="Gamma-glutamyl cyclotransferase-like"/>
    <property type="match status" value="2"/>
</dbReference>
<dbReference type="PANTHER" id="PTHR12510:SF4">
    <property type="entry name" value="GAMMA-GLUTAMYLAMINECYCLOTRANSFERASE"/>
    <property type="match status" value="1"/>
</dbReference>
<evidence type="ECO:0000256" key="1">
    <source>
        <dbReference type="ARBA" id="ARBA00008861"/>
    </source>
</evidence>
<dbReference type="GO" id="GO:0016740">
    <property type="term" value="F:transferase activity"/>
    <property type="evidence" value="ECO:0007669"/>
    <property type="project" value="UniProtKB-KW"/>
</dbReference>
<dbReference type="KEGG" id="bsu:BSU14500"/>
<dbReference type="Pfam" id="PF06094">
    <property type="entry name" value="GGACT"/>
    <property type="match status" value="1"/>
</dbReference>
<reference evidence="4" key="1">
    <citation type="submission" date="2020-04" db="EMBL/GenBank/DDBJ databases">
        <title>Phage recombination drives evolution of spore-forming Bacilli.</title>
        <authorList>
            <person name="Dragos A."/>
            <person name="Kovacs A.T."/>
        </authorList>
    </citation>
    <scope>NUCLEOTIDE SEQUENCE</scope>
    <source>
        <strain evidence="4">168</strain>
    </source>
</reference>
<evidence type="ECO:0000313" key="4">
    <source>
        <dbReference type="EMBL" id="QJP87961.1"/>
    </source>
</evidence>
<dbReference type="InterPro" id="IPR013024">
    <property type="entry name" value="GGCT-like"/>
</dbReference>
<gene>
    <name evidence="4" type="ORF">HIR78_07975</name>
</gene>
<name>A0A6M3ZAN3_BACSU</name>
<dbReference type="AlphaFoldDB" id="A0A6M3ZAN3"/>
<dbReference type="InterPro" id="IPR039126">
    <property type="entry name" value="GGACT"/>
</dbReference>
<accession>A0A6M3ZAN3</accession>
<proteinExistence type="inferred from homology"/>
<dbReference type="Pfam" id="PF13772">
    <property type="entry name" value="AIG2_2"/>
    <property type="match status" value="1"/>
</dbReference>
<dbReference type="SMR" id="A0A6M3ZAN3"/>
<dbReference type="InterPro" id="IPR009288">
    <property type="entry name" value="AIG2-like_dom"/>
</dbReference>
<evidence type="ECO:0000256" key="2">
    <source>
        <dbReference type="RuleBase" id="RU367036"/>
    </source>
</evidence>
<dbReference type="OrthoDB" id="8538589at2"/>
<keyword evidence="4" id="KW-0808">Transferase</keyword>
<protein>
    <recommendedName>
        <fullName evidence="2">Gamma-glutamylcyclotransferase family protein</fullName>
    </recommendedName>
</protein>
<comment type="similarity">
    <text evidence="1 2">Belongs to the gamma-glutamylcyclotransferase family.</text>
</comment>